<name>A0ABQ0GLK8_9PEZI</name>
<feature type="compositionally biased region" description="Polar residues" evidence="1">
    <location>
        <begin position="267"/>
        <end position="276"/>
    </location>
</feature>
<sequence length="276" mass="30076">MHFPEGGAMGGNAPGPPDSPWDDGNIPHPDDIQSAIRTLGISHEEVAELQGYIKRLLDEELDGRGSPMELLIMSRYQEDWNHLEVWRTEPFIKTQSALRKCVIALRLGIPLVASPRPLYQPRKGALVPATISDMPTLRASPESVRTRGGPHGDAAIPTGRPATSTGPTTRHAQTQTDPLHSEFSFRNRFTRQLRGHGEPLPEIRQAPRAYPTLVELEDIFLQAIAPTIEDTDSGDVGGSPILGNKRPPVVAEQCTGGSDYPAPLNLSRGNLTKTGR</sequence>
<dbReference type="GeneID" id="98179587"/>
<keyword evidence="3" id="KW-1185">Reference proteome</keyword>
<protein>
    <submittedName>
        <fullName evidence="2">Uncharacterized protein</fullName>
    </submittedName>
</protein>
<feature type="region of interest" description="Disordered" evidence="1">
    <location>
        <begin position="255"/>
        <end position="276"/>
    </location>
</feature>
<feature type="compositionally biased region" description="Polar residues" evidence="1">
    <location>
        <begin position="161"/>
        <end position="178"/>
    </location>
</feature>
<accession>A0ABQ0GLK8</accession>
<feature type="region of interest" description="Disordered" evidence="1">
    <location>
        <begin position="140"/>
        <end position="178"/>
    </location>
</feature>
<dbReference type="EMBL" id="BAAFSV010000005">
    <property type="protein sequence ID" value="GAB1318635.1"/>
    <property type="molecule type" value="Genomic_DNA"/>
</dbReference>
<evidence type="ECO:0000313" key="3">
    <source>
        <dbReference type="Proteomes" id="UP001628179"/>
    </source>
</evidence>
<feature type="region of interest" description="Disordered" evidence="1">
    <location>
        <begin position="1"/>
        <end position="29"/>
    </location>
</feature>
<gene>
    <name evidence="2" type="ORF">MFIFM68171_08845</name>
</gene>
<proteinExistence type="predicted"/>
<dbReference type="RefSeq" id="XP_070920365.1">
    <property type="nucleotide sequence ID" value="XM_071064264.1"/>
</dbReference>
<comment type="caution">
    <text evidence="2">The sequence shown here is derived from an EMBL/GenBank/DDBJ whole genome shotgun (WGS) entry which is preliminary data.</text>
</comment>
<dbReference type="Proteomes" id="UP001628179">
    <property type="component" value="Unassembled WGS sequence"/>
</dbReference>
<reference evidence="2 3" key="1">
    <citation type="submission" date="2024-09" db="EMBL/GenBank/DDBJ databases">
        <title>Itraconazole resistance in Madurella fahalii resulting from another homologue of gene encoding cytochrome P450 14-alpha sterol demethylase (CYP51).</title>
        <authorList>
            <person name="Yoshioka I."/>
            <person name="Fahal A.H."/>
            <person name="Kaneko S."/>
            <person name="Yaguchi T."/>
        </authorList>
    </citation>
    <scope>NUCLEOTIDE SEQUENCE [LARGE SCALE GENOMIC DNA]</scope>
    <source>
        <strain evidence="2 3">IFM 68171</strain>
    </source>
</reference>
<organism evidence="2 3">
    <name type="scientific">Madurella fahalii</name>
    <dbReference type="NCBI Taxonomy" id="1157608"/>
    <lineage>
        <taxon>Eukaryota</taxon>
        <taxon>Fungi</taxon>
        <taxon>Dikarya</taxon>
        <taxon>Ascomycota</taxon>
        <taxon>Pezizomycotina</taxon>
        <taxon>Sordariomycetes</taxon>
        <taxon>Sordariomycetidae</taxon>
        <taxon>Sordariales</taxon>
        <taxon>Sordariales incertae sedis</taxon>
        <taxon>Madurella</taxon>
    </lineage>
</organism>
<evidence type="ECO:0000313" key="2">
    <source>
        <dbReference type="EMBL" id="GAB1318635.1"/>
    </source>
</evidence>
<evidence type="ECO:0000256" key="1">
    <source>
        <dbReference type="SAM" id="MobiDB-lite"/>
    </source>
</evidence>